<dbReference type="PANTHER" id="PTHR46095:SF1">
    <property type="entry name" value="ZINC FINGER PROTEIN 593"/>
    <property type="match status" value="1"/>
</dbReference>
<evidence type="ECO:0000256" key="6">
    <source>
        <dbReference type="ARBA" id="ARBA00022771"/>
    </source>
</evidence>
<reference evidence="13 14" key="1">
    <citation type="journal article" date="2013" name="Genome Biol.">
        <title>Genome of Acanthamoeba castellanii highlights extensive lateral gene transfer and early evolution of tyrosine kinase signaling.</title>
        <authorList>
            <person name="Clarke M."/>
            <person name="Lohan A.J."/>
            <person name="Liu B."/>
            <person name="Lagkouvardos I."/>
            <person name="Roy S."/>
            <person name="Zafar N."/>
            <person name="Bertelli C."/>
            <person name="Schilde C."/>
            <person name="Kianianmomeni A."/>
            <person name="Burglin T.R."/>
            <person name="Frech C."/>
            <person name="Turcotte B."/>
            <person name="Kopec K.O."/>
            <person name="Synnott J.M."/>
            <person name="Choo C."/>
            <person name="Paponov I."/>
            <person name="Finkler A."/>
            <person name="Soon Heng Tan C."/>
            <person name="Hutchins A.P."/>
            <person name="Weinmeier T."/>
            <person name="Rattei T."/>
            <person name="Chu J.S."/>
            <person name="Gimenez G."/>
            <person name="Irimia M."/>
            <person name="Rigden D.J."/>
            <person name="Fitzpatrick D.A."/>
            <person name="Lorenzo-Morales J."/>
            <person name="Bateman A."/>
            <person name="Chiu C.H."/>
            <person name="Tang P."/>
            <person name="Hegemann P."/>
            <person name="Fromm H."/>
            <person name="Raoult D."/>
            <person name="Greub G."/>
            <person name="Miranda-Saavedra D."/>
            <person name="Chen N."/>
            <person name="Nash P."/>
            <person name="Ginger M.L."/>
            <person name="Horn M."/>
            <person name="Schaap P."/>
            <person name="Caler L."/>
            <person name="Loftus B."/>
        </authorList>
    </citation>
    <scope>NUCLEOTIDE SEQUENCE [LARGE SCALE GENOMIC DNA]</scope>
    <source>
        <strain evidence="13 14">Neff</strain>
    </source>
</reference>
<feature type="domain" description="C2H2-type" evidence="12">
    <location>
        <begin position="54"/>
        <end position="83"/>
    </location>
</feature>
<dbReference type="SMART" id="SM00451">
    <property type="entry name" value="ZnF_U1"/>
    <property type="match status" value="1"/>
</dbReference>
<dbReference type="PROSITE" id="PS50157">
    <property type="entry name" value="ZINC_FINGER_C2H2_2"/>
    <property type="match status" value="1"/>
</dbReference>
<evidence type="ECO:0000256" key="8">
    <source>
        <dbReference type="ARBA" id="ARBA00023242"/>
    </source>
</evidence>
<feature type="region of interest" description="Disordered" evidence="11">
    <location>
        <begin position="1"/>
        <end position="26"/>
    </location>
</feature>
<dbReference type="Proteomes" id="UP000011083">
    <property type="component" value="Unassembled WGS sequence"/>
</dbReference>
<dbReference type="InterPro" id="IPR051879">
    <property type="entry name" value="C2H2-ZF_Maturation_Protein"/>
</dbReference>
<evidence type="ECO:0000256" key="10">
    <source>
        <dbReference type="PROSITE-ProRule" id="PRU00042"/>
    </source>
</evidence>
<dbReference type="GO" id="GO:0042254">
    <property type="term" value="P:ribosome biogenesis"/>
    <property type="evidence" value="ECO:0007669"/>
    <property type="project" value="UniProtKB-KW"/>
</dbReference>
<keyword evidence="5" id="KW-0479">Metal-binding</keyword>
<evidence type="ECO:0000313" key="13">
    <source>
        <dbReference type="EMBL" id="ELR21204.1"/>
    </source>
</evidence>
<dbReference type="GO" id="GO:0005737">
    <property type="term" value="C:cytoplasm"/>
    <property type="evidence" value="ECO:0007669"/>
    <property type="project" value="UniProtKB-SubCell"/>
</dbReference>
<dbReference type="PANTHER" id="PTHR46095">
    <property type="entry name" value="ZINC FINGER PROTEIN 593"/>
    <property type="match status" value="1"/>
</dbReference>
<gene>
    <name evidence="13" type="ORF">ACA1_285630</name>
</gene>
<keyword evidence="6 10" id="KW-0863">Zinc-finger</keyword>
<dbReference type="OrthoDB" id="24683at2759"/>
<dbReference type="EMBL" id="KB007908">
    <property type="protein sequence ID" value="ELR21204.1"/>
    <property type="molecule type" value="Genomic_DNA"/>
</dbReference>
<dbReference type="GO" id="GO:0003676">
    <property type="term" value="F:nucleic acid binding"/>
    <property type="evidence" value="ECO:0007669"/>
    <property type="project" value="InterPro"/>
</dbReference>
<evidence type="ECO:0000313" key="14">
    <source>
        <dbReference type="Proteomes" id="UP000011083"/>
    </source>
</evidence>
<evidence type="ECO:0000256" key="4">
    <source>
        <dbReference type="ARBA" id="ARBA00022517"/>
    </source>
</evidence>
<evidence type="ECO:0000256" key="5">
    <source>
        <dbReference type="ARBA" id="ARBA00022723"/>
    </source>
</evidence>
<comment type="similarity">
    <text evidence="9">Belongs to the ZNF593/BUD20 C2H2-type zinc-finger protein family.</text>
</comment>
<keyword evidence="8" id="KW-0539">Nucleus</keyword>
<dbReference type="SUPFAM" id="SSF57667">
    <property type="entry name" value="beta-beta-alpha zinc fingers"/>
    <property type="match status" value="1"/>
</dbReference>
<accession>L8H6R8</accession>
<dbReference type="InterPro" id="IPR013087">
    <property type="entry name" value="Znf_C2H2_type"/>
</dbReference>
<evidence type="ECO:0000256" key="9">
    <source>
        <dbReference type="ARBA" id="ARBA00038064"/>
    </source>
</evidence>
<feature type="region of interest" description="Disordered" evidence="11">
    <location>
        <begin position="109"/>
        <end position="143"/>
    </location>
</feature>
<keyword evidence="7" id="KW-0862">Zinc</keyword>
<protein>
    <submittedName>
        <fullName evidence="13">Zinc finger protein bud20, putative</fullName>
    </submittedName>
</protein>
<dbReference type="Pfam" id="PF12171">
    <property type="entry name" value="zf-C2H2_jaz"/>
    <property type="match status" value="1"/>
</dbReference>
<keyword evidence="4" id="KW-0690">Ribosome biogenesis</keyword>
<organism evidence="13 14">
    <name type="scientific">Acanthamoeba castellanii (strain ATCC 30010 / Neff)</name>
    <dbReference type="NCBI Taxonomy" id="1257118"/>
    <lineage>
        <taxon>Eukaryota</taxon>
        <taxon>Amoebozoa</taxon>
        <taxon>Discosea</taxon>
        <taxon>Longamoebia</taxon>
        <taxon>Centramoebida</taxon>
        <taxon>Acanthamoebidae</taxon>
        <taxon>Acanthamoeba</taxon>
    </lineage>
</organism>
<dbReference type="AlphaFoldDB" id="L8H6R8"/>
<name>L8H6R8_ACACF</name>
<evidence type="ECO:0000256" key="7">
    <source>
        <dbReference type="ARBA" id="ARBA00022833"/>
    </source>
</evidence>
<dbReference type="GeneID" id="14922084"/>
<dbReference type="GO" id="GO:0008270">
    <property type="term" value="F:zinc ion binding"/>
    <property type="evidence" value="ECO:0007669"/>
    <property type="project" value="UniProtKB-KW"/>
</dbReference>
<dbReference type="InterPro" id="IPR036236">
    <property type="entry name" value="Znf_C2H2_sf"/>
</dbReference>
<dbReference type="KEGG" id="acan:ACA1_285630"/>
<dbReference type="RefSeq" id="XP_004344947.1">
    <property type="nucleotide sequence ID" value="XM_004344897.1"/>
</dbReference>
<sequence>MGRQRRKRQHKDKTTSKVKSTKRRTKDLDQIYSEIQAGKVTTPLDLDLPGSGQFICVHCARYFIDENSMKDHFKTKLHKKRYIDFLSHNNHHQLADKVTSELVMKNLSVEPYGGPEQDGQIKVDNGPKLNRNLEVKEEDNDQV</sequence>
<dbReference type="InterPro" id="IPR022755">
    <property type="entry name" value="Znf_C2H2_jaz"/>
</dbReference>
<evidence type="ECO:0000256" key="1">
    <source>
        <dbReference type="ARBA" id="ARBA00004123"/>
    </source>
</evidence>
<dbReference type="VEuPathDB" id="AmoebaDB:ACA1_285630"/>
<evidence type="ECO:0000259" key="12">
    <source>
        <dbReference type="PROSITE" id="PS50157"/>
    </source>
</evidence>
<dbReference type="Gene3D" id="3.30.160.60">
    <property type="entry name" value="Classic Zinc Finger"/>
    <property type="match status" value="1"/>
</dbReference>
<dbReference type="PROSITE" id="PS00028">
    <property type="entry name" value="ZINC_FINGER_C2H2_1"/>
    <property type="match status" value="1"/>
</dbReference>
<evidence type="ECO:0000256" key="2">
    <source>
        <dbReference type="ARBA" id="ARBA00004496"/>
    </source>
</evidence>
<keyword evidence="3" id="KW-0963">Cytoplasm</keyword>
<evidence type="ECO:0000256" key="11">
    <source>
        <dbReference type="SAM" id="MobiDB-lite"/>
    </source>
</evidence>
<dbReference type="STRING" id="1257118.L8H6R8"/>
<dbReference type="GO" id="GO:0005634">
    <property type="term" value="C:nucleus"/>
    <property type="evidence" value="ECO:0007669"/>
    <property type="project" value="UniProtKB-SubCell"/>
</dbReference>
<feature type="compositionally biased region" description="Basic residues" evidence="11">
    <location>
        <begin position="1"/>
        <end position="11"/>
    </location>
</feature>
<evidence type="ECO:0000256" key="3">
    <source>
        <dbReference type="ARBA" id="ARBA00022490"/>
    </source>
</evidence>
<proteinExistence type="inferred from homology"/>
<comment type="subcellular location">
    <subcellularLocation>
        <location evidence="2">Cytoplasm</location>
    </subcellularLocation>
    <subcellularLocation>
        <location evidence="1">Nucleus</location>
    </subcellularLocation>
</comment>
<dbReference type="InterPro" id="IPR003604">
    <property type="entry name" value="Matrin/U1-like-C_Znf_C2H2"/>
</dbReference>
<keyword evidence="14" id="KW-1185">Reference proteome</keyword>